<gene>
    <name evidence="2" type="ORF">NC653_031509</name>
</gene>
<dbReference type="EMBL" id="JAQIZT010000013">
    <property type="protein sequence ID" value="KAJ6975698.1"/>
    <property type="molecule type" value="Genomic_DNA"/>
</dbReference>
<reference evidence="2" key="1">
    <citation type="journal article" date="2023" name="Mol. Ecol. Resour.">
        <title>Chromosome-level genome assembly of a triploid poplar Populus alba 'Berolinensis'.</title>
        <authorList>
            <person name="Chen S."/>
            <person name="Yu Y."/>
            <person name="Wang X."/>
            <person name="Wang S."/>
            <person name="Zhang T."/>
            <person name="Zhou Y."/>
            <person name="He R."/>
            <person name="Meng N."/>
            <person name="Wang Y."/>
            <person name="Liu W."/>
            <person name="Liu Z."/>
            <person name="Liu J."/>
            <person name="Guo Q."/>
            <person name="Huang H."/>
            <person name="Sederoff R.R."/>
            <person name="Wang G."/>
            <person name="Qu G."/>
            <person name="Chen S."/>
        </authorList>
    </citation>
    <scope>NUCLEOTIDE SEQUENCE</scope>
    <source>
        <strain evidence="2">SC-2020</strain>
    </source>
</reference>
<keyword evidence="1" id="KW-0472">Membrane</keyword>
<keyword evidence="3" id="KW-1185">Reference proteome</keyword>
<evidence type="ECO:0000313" key="3">
    <source>
        <dbReference type="Proteomes" id="UP001164929"/>
    </source>
</evidence>
<keyword evidence="1" id="KW-1133">Transmembrane helix</keyword>
<evidence type="ECO:0000313" key="2">
    <source>
        <dbReference type="EMBL" id="KAJ6975698.1"/>
    </source>
</evidence>
<evidence type="ECO:0000256" key="1">
    <source>
        <dbReference type="SAM" id="Phobius"/>
    </source>
</evidence>
<proteinExistence type="predicted"/>
<accession>A0AAD6Q3J1</accession>
<feature type="transmembrane region" description="Helical" evidence="1">
    <location>
        <begin position="20"/>
        <end position="42"/>
    </location>
</feature>
<dbReference type="AlphaFoldDB" id="A0AAD6Q3J1"/>
<name>A0AAD6Q3J1_9ROSI</name>
<keyword evidence="1" id="KW-0812">Transmembrane</keyword>
<dbReference type="Proteomes" id="UP001164929">
    <property type="component" value="Chromosome 13"/>
</dbReference>
<sequence>MKVLRFQSLTIMISVLLKLLIVLRNWWVLSFLRILNLIWVILERRMIWRSCFQELSK</sequence>
<protein>
    <submittedName>
        <fullName evidence="2">Uncharacterized protein</fullName>
    </submittedName>
</protein>
<comment type="caution">
    <text evidence="2">The sequence shown here is derived from an EMBL/GenBank/DDBJ whole genome shotgun (WGS) entry which is preliminary data.</text>
</comment>
<organism evidence="2 3">
    <name type="scientific">Populus alba x Populus x berolinensis</name>
    <dbReference type="NCBI Taxonomy" id="444605"/>
    <lineage>
        <taxon>Eukaryota</taxon>
        <taxon>Viridiplantae</taxon>
        <taxon>Streptophyta</taxon>
        <taxon>Embryophyta</taxon>
        <taxon>Tracheophyta</taxon>
        <taxon>Spermatophyta</taxon>
        <taxon>Magnoliopsida</taxon>
        <taxon>eudicotyledons</taxon>
        <taxon>Gunneridae</taxon>
        <taxon>Pentapetalae</taxon>
        <taxon>rosids</taxon>
        <taxon>fabids</taxon>
        <taxon>Malpighiales</taxon>
        <taxon>Salicaceae</taxon>
        <taxon>Saliceae</taxon>
        <taxon>Populus</taxon>
    </lineage>
</organism>